<name>A0ABQ9ZAT6_9CRUS</name>
<reference evidence="2 3" key="1">
    <citation type="journal article" date="2023" name="Nucleic Acids Res.">
        <title>The hologenome of Daphnia magna reveals possible DNA methylation and microbiome-mediated evolution of the host genome.</title>
        <authorList>
            <person name="Chaturvedi A."/>
            <person name="Li X."/>
            <person name="Dhandapani V."/>
            <person name="Marshall H."/>
            <person name="Kissane S."/>
            <person name="Cuenca-Cambronero M."/>
            <person name="Asole G."/>
            <person name="Calvet F."/>
            <person name="Ruiz-Romero M."/>
            <person name="Marangio P."/>
            <person name="Guigo R."/>
            <person name="Rago D."/>
            <person name="Mirbahai L."/>
            <person name="Eastwood N."/>
            <person name="Colbourne J.K."/>
            <person name="Zhou J."/>
            <person name="Mallon E."/>
            <person name="Orsini L."/>
        </authorList>
    </citation>
    <scope>NUCLEOTIDE SEQUENCE [LARGE SCALE GENOMIC DNA]</scope>
    <source>
        <strain evidence="2">LRV0_1</strain>
    </source>
</reference>
<dbReference type="Proteomes" id="UP001234178">
    <property type="component" value="Unassembled WGS sequence"/>
</dbReference>
<organism evidence="2 3">
    <name type="scientific">Daphnia magna</name>
    <dbReference type="NCBI Taxonomy" id="35525"/>
    <lineage>
        <taxon>Eukaryota</taxon>
        <taxon>Metazoa</taxon>
        <taxon>Ecdysozoa</taxon>
        <taxon>Arthropoda</taxon>
        <taxon>Crustacea</taxon>
        <taxon>Branchiopoda</taxon>
        <taxon>Diplostraca</taxon>
        <taxon>Cladocera</taxon>
        <taxon>Anomopoda</taxon>
        <taxon>Daphniidae</taxon>
        <taxon>Daphnia</taxon>
    </lineage>
</organism>
<evidence type="ECO:0000313" key="2">
    <source>
        <dbReference type="EMBL" id="KAK4009610.1"/>
    </source>
</evidence>
<proteinExistence type="predicted"/>
<dbReference type="EMBL" id="JAOYFB010000003">
    <property type="protein sequence ID" value="KAK4009610.1"/>
    <property type="molecule type" value="Genomic_DNA"/>
</dbReference>
<protein>
    <submittedName>
        <fullName evidence="2">Uncharacterized protein</fullName>
    </submittedName>
</protein>
<evidence type="ECO:0000313" key="3">
    <source>
        <dbReference type="Proteomes" id="UP001234178"/>
    </source>
</evidence>
<accession>A0ABQ9ZAT6</accession>
<comment type="caution">
    <text evidence="2">The sequence shown here is derived from an EMBL/GenBank/DDBJ whole genome shotgun (WGS) entry which is preliminary data.</text>
</comment>
<sequence>MLPFSPIVSPSSVSLQSVLCQSLLQSSAVFIIDMEYNIEGGIISDNSFGNEDHQEQQPRIGSDSSNTDDHSPTEYESGSEGDFNIVGNAEIGPSSRDLNTVLPRGA</sequence>
<evidence type="ECO:0000256" key="1">
    <source>
        <dbReference type="SAM" id="MobiDB-lite"/>
    </source>
</evidence>
<feature type="region of interest" description="Disordered" evidence="1">
    <location>
        <begin position="42"/>
        <end position="106"/>
    </location>
</feature>
<keyword evidence="3" id="KW-1185">Reference proteome</keyword>
<gene>
    <name evidence="2" type="ORF">OUZ56_018744</name>
</gene>